<sequence length="513" mass="54977">MSSPKTPSIMSNVEPDVGFVALPKLSKTLLLVILSIAEFLDTFSNSALFSAIPPICEDLNISNSNSVWIQSGYQLTFAALLLMSGRLSDLYNPKWVFVAGGILLGLFSLGAGLVRSEIPLLLFRALMGVGAALTVPSALHIIVHMLPDPKAQSNAVAIFTASGGIGNIFGLLIGAVFVSFASWPWIFFFIAIMALVESALVLVLCHNVKRPKTSTFDHMKRLQRLDVVGVAFFTASLILFIFAVTSGSISGWGTAGVIAPLVISVALMLAFLFYETRIPTDIAVIPPKTWTYTNIIIMLSMATLPYMWWGSVQSLFSWYWQEVFGYSPITTAVHFLPIGLSAIPSAALADKLQTKVRVKWILAVGNVLATAGSIFLPFGSTRARFWPVIFPGLVIGSFGISMVFTTSNVAIFTNTPPEAAGVIAAMFNSALQLGCAAGIAITTSIQTSIGVENGDPNSFSGRADGFWFLVAVTALVGAVGLVLMKDVRQQAVKESDEVPMTVPEGFSIEKEVE</sequence>
<dbReference type="AlphaFoldDB" id="A0AA38P4H4"/>
<organism evidence="8 9">
    <name type="scientific">Lentinula raphanica</name>
    <dbReference type="NCBI Taxonomy" id="153919"/>
    <lineage>
        <taxon>Eukaryota</taxon>
        <taxon>Fungi</taxon>
        <taxon>Dikarya</taxon>
        <taxon>Basidiomycota</taxon>
        <taxon>Agaricomycotina</taxon>
        <taxon>Agaricomycetes</taxon>
        <taxon>Agaricomycetidae</taxon>
        <taxon>Agaricales</taxon>
        <taxon>Marasmiineae</taxon>
        <taxon>Omphalotaceae</taxon>
        <taxon>Lentinula</taxon>
    </lineage>
</organism>
<evidence type="ECO:0000256" key="5">
    <source>
        <dbReference type="ARBA" id="ARBA00023136"/>
    </source>
</evidence>
<dbReference type="GO" id="GO:0016020">
    <property type="term" value="C:membrane"/>
    <property type="evidence" value="ECO:0007669"/>
    <property type="project" value="UniProtKB-SubCell"/>
</dbReference>
<feature type="domain" description="Major facilitator superfamily (MFS) profile" evidence="7">
    <location>
        <begin position="30"/>
        <end position="488"/>
    </location>
</feature>
<dbReference type="PANTHER" id="PTHR42718:SF9">
    <property type="entry name" value="MAJOR FACILITATOR SUPERFAMILY MULTIDRUG TRANSPORTER MFSC"/>
    <property type="match status" value="1"/>
</dbReference>
<comment type="caution">
    <text evidence="8">The sequence shown here is derived from an EMBL/GenBank/DDBJ whole genome shotgun (WGS) entry which is preliminary data.</text>
</comment>
<keyword evidence="9" id="KW-1185">Reference proteome</keyword>
<keyword evidence="4 6" id="KW-1133">Transmembrane helix</keyword>
<feature type="transmembrane region" description="Helical" evidence="6">
    <location>
        <begin position="251"/>
        <end position="274"/>
    </location>
</feature>
<evidence type="ECO:0000256" key="2">
    <source>
        <dbReference type="ARBA" id="ARBA00022448"/>
    </source>
</evidence>
<dbReference type="Pfam" id="PF07690">
    <property type="entry name" value="MFS_1"/>
    <property type="match status" value="1"/>
</dbReference>
<dbReference type="EMBL" id="MU806347">
    <property type="protein sequence ID" value="KAJ3836124.1"/>
    <property type="molecule type" value="Genomic_DNA"/>
</dbReference>
<dbReference type="Gene3D" id="1.20.1250.20">
    <property type="entry name" value="MFS general substrate transporter like domains"/>
    <property type="match status" value="2"/>
</dbReference>
<comment type="subcellular location">
    <subcellularLocation>
        <location evidence="1">Membrane</location>
        <topology evidence="1">Multi-pass membrane protein</topology>
    </subcellularLocation>
</comment>
<evidence type="ECO:0000256" key="1">
    <source>
        <dbReference type="ARBA" id="ARBA00004141"/>
    </source>
</evidence>
<feature type="transmembrane region" description="Helical" evidence="6">
    <location>
        <begin position="155"/>
        <end position="177"/>
    </location>
</feature>
<evidence type="ECO:0000256" key="3">
    <source>
        <dbReference type="ARBA" id="ARBA00022692"/>
    </source>
</evidence>
<dbReference type="Proteomes" id="UP001163846">
    <property type="component" value="Unassembled WGS sequence"/>
</dbReference>
<keyword evidence="5 6" id="KW-0472">Membrane</keyword>
<feature type="transmembrane region" description="Helical" evidence="6">
    <location>
        <begin position="329"/>
        <end position="348"/>
    </location>
</feature>
<keyword evidence="2" id="KW-0813">Transport</keyword>
<evidence type="ECO:0000313" key="8">
    <source>
        <dbReference type="EMBL" id="KAJ3836124.1"/>
    </source>
</evidence>
<feature type="transmembrane region" description="Helical" evidence="6">
    <location>
        <begin position="419"/>
        <end position="445"/>
    </location>
</feature>
<dbReference type="PANTHER" id="PTHR42718">
    <property type="entry name" value="MAJOR FACILITATOR SUPERFAMILY MULTIDRUG TRANSPORTER MFSC"/>
    <property type="match status" value="1"/>
</dbReference>
<dbReference type="InterPro" id="IPR036259">
    <property type="entry name" value="MFS_trans_sf"/>
</dbReference>
<feature type="transmembrane region" description="Helical" evidence="6">
    <location>
        <begin position="120"/>
        <end position="143"/>
    </location>
</feature>
<feature type="transmembrane region" description="Helical" evidence="6">
    <location>
        <begin position="95"/>
        <end position="114"/>
    </location>
</feature>
<evidence type="ECO:0000313" key="9">
    <source>
        <dbReference type="Proteomes" id="UP001163846"/>
    </source>
</evidence>
<feature type="transmembrane region" description="Helical" evidence="6">
    <location>
        <begin position="67"/>
        <end position="83"/>
    </location>
</feature>
<feature type="transmembrane region" description="Helical" evidence="6">
    <location>
        <begin position="465"/>
        <end position="484"/>
    </location>
</feature>
<feature type="transmembrane region" description="Helical" evidence="6">
    <location>
        <begin position="183"/>
        <end position="204"/>
    </location>
</feature>
<dbReference type="SUPFAM" id="SSF103473">
    <property type="entry name" value="MFS general substrate transporter"/>
    <property type="match status" value="2"/>
</dbReference>
<feature type="transmembrane region" description="Helical" evidence="6">
    <location>
        <begin position="225"/>
        <end position="245"/>
    </location>
</feature>
<dbReference type="InterPro" id="IPR011701">
    <property type="entry name" value="MFS"/>
</dbReference>
<dbReference type="InterPro" id="IPR020846">
    <property type="entry name" value="MFS_dom"/>
</dbReference>
<evidence type="ECO:0000256" key="6">
    <source>
        <dbReference type="SAM" id="Phobius"/>
    </source>
</evidence>
<dbReference type="GO" id="GO:0022857">
    <property type="term" value="F:transmembrane transporter activity"/>
    <property type="evidence" value="ECO:0007669"/>
    <property type="project" value="InterPro"/>
</dbReference>
<keyword evidence="3 6" id="KW-0812">Transmembrane</keyword>
<gene>
    <name evidence="8" type="ORF">F5878DRAFT_625993</name>
</gene>
<feature type="transmembrane region" description="Helical" evidence="6">
    <location>
        <begin position="290"/>
        <end position="309"/>
    </location>
</feature>
<feature type="transmembrane region" description="Helical" evidence="6">
    <location>
        <begin position="360"/>
        <end position="379"/>
    </location>
</feature>
<evidence type="ECO:0000259" key="7">
    <source>
        <dbReference type="PROSITE" id="PS50850"/>
    </source>
</evidence>
<evidence type="ECO:0000256" key="4">
    <source>
        <dbReference type="ARBA" id="ARBA00022989"/>
    </source>
</evidence>
<protein>
    <submittedName>
        <fullName evidence="8">Major facilitator superfamily-domain-containing protein</fullName>
    </submittedName>
</protein>
<feature type="transmembrane region" description="Helical" evidence="6">
    <location>
        <begin position="29"/>
        <end position="55"/>
    </location>
</feature>
<name>A0AA38P4H4_9AGAR</name>
<reference evidence="8" key="1">
    <citation type="submission" date="2022-08" db="EMBL/GenBank/DDBJ databases">
        <authorList>
            <consortium name="DOE Joint Genome Institute"/>
            <person name="Min B."/>
            <person name="Riley R."/>
            <person name="Sierra-Patev S."/>
            <person name="Naranjo-Ortiz M."/>
            <person name="Looney B."/>
            <person name="Konkel Z."/>
            <person name="Slot J.C."/>
            <person name="Sakamoto Y."/>
            <person name="Steenwyk J.L."/>
            <person name="Rokas A."/>
            <person name="Carro J."/>
            <person name="Camarero S."/>
            <person name="Ferreira P."/>
            <person name="Molpeceres G."/>
            <person name="Ruiz-Duenas F.J."/>
            <person name="Serrano A."/>
            <person name="Henrissat B."/>
            <person name="Drula E."/>
            <person name="Hughes K.W."/>
            <person name="Mata J.L."/>
            <person name="Ishikawa N.K."/>
            <person name="Vargas-Isla R."/>
            <person name="Ushijima S."/>
            <person name="Smith C.A."/>
            <person name="Ahrendt S."/>
            <person name="Andreopoulos W."/>
            <person name="He G."/>
            <person name="Labutti K."/>
            <person name="Lipzen A."/>
            <person name="Ng V."/>
            <person name="Sandor L."/>
            <person name="Barry K."/>
            <person name="Martinez A.T."/>
            <person name="Xiao Y."/>
            <person name="Gibbons J.G."/>
            <person name="Terashima K."/>
            <person name="Hibbett D.S."/>
            <person name="Grigoriev I.V."/>
        </authorList>
    </citation>
    <scope>NUCLEOTIDE SEQUENCE</scope>
    <source>
        <strain evidence="8">TFB9207</strain>
    </source>
</reference>
<dbReference type="PROSITE" id="PS50850">
    <property type="entry name" value="MFS"/>
    <property type="match status" value="1"/>
</dbReference>
<feature type="transmembrane region" description="Helical" evidence="6">
    <location>
        <begin position="385"/>
        <end position="412"/>
    </location>
</feature>
<proteinExistence type="predicted"/>
<accession>A0AA38P4H4</accession>